<name>A0A540W5J5_9ACTN</name>
<feature type="compositionally biased region" description="Low complexity" evidence="3">
    <location>
        <begin position="87"/>
        <end position="103"/>
    </location>
</feature>
<keyword evidence="4" id="KW-0472">Membrane</keyword>
<feature type="region of interest" description="Disordered" evidence="3">
    <location>
        <begin position="202"/>
        <end position="230"/>
    </location>
</feature>
<keyword evidence="2" id="KW-0804">Transcription</keyword>
<evidence type="ECO:0000256" key="4">
    <source>
        <dbReference type="SAM" id="Phobius"/>
    </source>
</evidence>
<keyword evidence="4" id="KW-0812">Transmembrane</keyword>
<keyword evidence="6" id="KW-1185">Reference proteome</keyword>
<keyword evidence="4" id="KW-1133">Transmembrane helix</keyword>
<gene>
    <name evidence="5" type="ORF">E6W39_21315</name>
</gene>
<dbReference type="AlphaFoldDB" id="A0A540W5J5"/>
<protein>
    <recommendedName>
        <fullName evidence="7">Zinc-finger domain-containing protein</fullName>
    </recommendedName>
</protein>
<evidence type="ECO:0000256" key="1">
    <source>
        <dbReference type="ARBA" id="ARBA00023015"/>
    </source>
</evidence>
<organism evidence="5 6">
    <name type="scientific">Kitasatospora acidiphila</name>
    <dbReference type="NCBI Taxonomy" id="2567942"/>
    <lineage>
        <taxon>Bacteria</taxon>
        <taxon>Bacillati</taxon>
        <taxon>Actinomycetota</taxon>
        <taxon>Actinomycetes</taxon>
        <taxon>Kitasatosporales</taxon>
        <taxon>Streptomycetaceae</taxon>
        <taxon>Kitasatospora</taxon>
    </lineage>
</organism>
<feature type="region of interest" description="Disordered" evidence="3">
    <location>
        <begin position="162"/>
        <end position="185"/>
    </location>
</feature>
<dbReference type="OrthoDB" id="4350643at2"/>
<evidence type="ECO:0000256" key="3">
    <source>
        <dbReference type="SAM" id="MobiDB-lite"/>
    </source>
</evidence>
<proteinExistence type="predicted"/>
<evidence type="ECO:0008006" key="7">
    <source>
        <dbReference type="Google" id="ProtNLM"/>
    </source>
</evidence>
<sequence length="291" mass="29254">MTNQTPDPVEPAADASHPDVETLADLSEDLLAPAEAAALRTHLAACPECADTLAALTEVAALLAAEPVEPMPAEIALRIDAALAAAQPPSAPNTPNTPNTPSTPSAPPPAATAGRGTAGPPARSDRSSRPGGARSRRRRLVLAVAGCLAALGLGATGLVLSQQGGSQPTAASAVGPNPEQQHPLSVAGPEFTAAGLSEQIDRLLPSGSGGQPHASAQQSGGGLPDCVQQSVTGHQGETPLLITHGGYRGAPVDVYVFRLADDPGRLDVFLLTPGCTTTPAAVQLEQQIPAR</sequence>
<evidence type="ECO:0000313" key="6">
    <source>
        <dbReference type="Proteomes" id="UP000319103"/>
    </source>
</evidence>
<dbReference type="InterPro" id="IPR041916">
    <property type="entry name" value="Anti_sigma_zinc_sf"/>
</dbReference>
<dbReference type="Proteomes" id="UP000319103">
    <property type="component" value="Unassembled WGS sequence"/>
</dbReference>
<accession>A0A540W5J5</accession>
<reference evidence="5 6" key="1">
    <citation type="submission" date="2019-06" db="EMBL/GenBank/DDBJ databases">
        <title>Description of Kitasatospora acidophila sp. nov. isolated from pine grove soil, and reclassification of Streptomyces novaecaesareae to Kitasatospora novaeceasareae comb. nov.</title>
        <authorList>
            <person name="Kim M.J."/>
        </authorList>
    </citation>
    <scope>NUCLEOTIDE SEQUENCE [LARGE SCALE GENOMIC DNA]</scope>
    <source>
        <strain evidence="5 6">MMS16-CNU292</strain>
    </source>
</reference>
<dbReference type="Gene3D" id="1.10.10.1320">
    <property type="entry name" value="Anti-sigma factor, zinc-finger domain"/>
    <property type="match status" value="1"/>
</dbReference>
<evidence type="ECO:0000313" key="5">
    <source>
        <dbReference type="EMBL" id="TQF04299.1"/>
    </source>
</evidence>
<feature type="region of interest" description="Disordered" evidence="3">
    <location>
        <begin position="87"/>
        <end position="136"/>
    </location>
</feature>
<keyword evidence="1" id="KW-0805">Transcription regulation</keyword>
<evidence type="ECO:0000256" key="2">
    <source>
        <dbReference type="ARBA" id="ARBA00023163"/>
    </source>
</evidence>
<dbReference type="RefSeq" id="WP_141634878.1">
    <property type="nucleotide sequence ID" value="NZ_VIGB01000003.1"/>
</dbReference>
<comment type="caution">
    <text evidence="5">The sequence shown here is derived from an EMBL/GenBank/DDBJ whole genome shotgun (WGS) entry which is preliminary data.</text>
</comment>
<feature type="compositionally biased region" description="Low complexity" evidence="3">
    <location>
        <begin position="111"/>
        <end position="122"/>
    </location>
</feature>
<feature type="transmembrane region" description="Helical" evidence="4">
    <location>
        <begin position="140"/>
        <end position="160"/>
    </location>
</feature>
<dbReference type="EMBL" id="VIGB01000003">
    <property type="protein sequence ID" value="TQF04299.1"/>
    <property type="molecule type" value="Genomic_DNA"/>
</dbReference>